<dbReference type="GO" id="GO:0005886">
    <property type="term" value="C:plasma membrane"/>
    <property type="evidence" value="ECO:0007669"/>
    <property type="project" value="UniProtKB-SubCell"/>
</dbReference>
<organism evidence="5 6">
    <name type="scientific">Euroglyphus maynei</name>
    <name type="common">Mayne's house dust mite</name>
    <dbReference type="NCBI Taxonomy" id="6958"/>
    <lineage>
        <taxon>Eukaryota</taxon>
        <taxon>Metazoa</taxon>
        <taxon>Ecdysozoa</taxon>
        <taxon>Arthropoda</taxon>
        <taxon>Chelicerata</taxon>
        <taxon>Arachnida</taxon>
        <taxon>Acari</taxon>
        <taxon>Acariformes</taxon>
        <taxon>Sarcoptiformes</taxon>
        <taxon>Astigmata</taxon>
        <taxon>Psoroptidia</taxon>
        <taxon>Analgoidea</taxon>
        <taxon>Pyroglyphidae</taxon>
        <taxon>Pyroglyphinae</taxon>
        <taxon>Euroglyphus</taxon>
    </lineage>
</organism>
<reference evidence="5 6" key="1">
    <citation type="submission" date="2017-03" db="EMBL/GenBank/DDBJ databases">
        <title>Genome Survey of Euroglyphus maynei.</title>
        <authorList>
            <person name="Arlian L.G."/>
            <person name="Morgan M.S."/>
            <person name="Rider S.D."/>
        </authorList>
    </citation>
    <scope>NUCLEOTIDE SEQUENCE [LARGE SCALE GENOMIC DNA]</scope>
    <source>
        <strain evidence="5">Arlian Lab</strain>
        <tissue evidence="5">Whole body</tissue>
    </source>
</reference>
<evidence type="ECO:0000313" key="6">
    <source>
        <dbReference type="Proteomes" id="UP000194236"/>
    </source>
</evidence>
<protein>
    <recommendedName>
        <fullName evidence="4">Amino acid permease N-terminal domain-containing protein</fullName>
    </recommendedName>
</protein>
<dbReference type="AlphaFoldDB" id="A0A1Y3B7Z6"/>
<dbReference type="OrthoDB" id="2020542at2759"/>
<feature type="compositionally biased region" description="Acidic residues" evidence="3">
    <location>
        <begin position="87"/>
        <end position="100"/>
    </location>
</feature>
<evidence type="ECO:0000256" key="2">
    <source>
        <dbReference type="ARBA" id="ARBA00022448"/>
    </source>
</evidence>
<gene>
    <name evidence="5" type="ORF">BLA29_008088</name>
</gene>
<dbReference type="InterPro" id="IPR013612">
    <property type="entry name" value="AA_permease_N"/>
</dbReference>
<sequence length="174" mass="18838">MSTKDQNTGTGNGEESRPLIVGGGQQPNPTSLKSNLAKTRTPADDNNNGQPTSATSPQKQIVFRTGAAAAAAANLENRFQVDKVNDNDDDNDSEDSEDSYGEGLYGSSGAGYATKNLKSFRHYTREALPRADHYRNVESVHGFMARPTLDELHGTQATVSFDSNTVCIYPYLFN</sequence>
<dbReference type="Proteomes" id="UP000194236">
    <property type="component" value="Unassembled WGS sequence"/>
</dbReference>
<feature type="domain" description="Amino acid permease N-terminal" evidence="4">
    <location>
        <begin position="116"/>
        <end position="155"/>
    </location>
</feature>
<comment type="caution">
    <text evidence="5">The sequence shown here is derived from an EMBL/GenBank/DDBJ whole genome shotgun (WGS) entry which is preliminary data.</text>
</comment>
<name>A0A1Y3B7Z6_EURMA</name>
<dbReference type="EMBL" id="MUJZ01042328">
    <property type="protein sequence ID" value="OTF75365.1"/>
    <property type="molecule type" value="Genomic_DNA"/>
</dbReference>
<comment type="subcellular location">
    <subcellularLocation>
        <location evidence="1">Cell membrane</location>
        <topology evidence="1">Multi-pass membrane protein</topology>
    </subcellularLocation>
</comment>
<evidence type="ECO:0000259" key="4">
    <source>
        <dbReference type="Pfam" id="PF08403"/>
    </source>
</evidence>
<feature type="compositionally biased region" description="Polar residues" evidence="3">
    <location>
        <begin position="26"/>
        <end position="59"/>
    </location>
</feature>
<accession>A0A1Y3B7Z6</accession>
<keyword evidence="6" id="KW-1185">Reference proteome</keyword>
<feature type="region of interest" description="Disordered" evidence="3">
    <location>
        <begin position="1"/>
        <end position="107"/>
    </location>
</feature>
<evidence type="ECO:0000256" key="3">
    <source>
        <dbReference type="SAM" id="MobiDB-lite"/>
    </source>
</evidence>
<evidence type="ECO:0000256" key="1">
    <source>
        <dbReference type="ARBA" id="ARBA00004651"/>
    </source>
</evidence>
<dbReference type="Pfam" id="PF08403">
    <property type="entry name" value="AA_permease_N"/>
    <property type="match status" value="1"/>
</dbReference>
<keyword evidence="2" id="KW-0813">Transport</keyword>
<proteinExistence type="predicted"/>
<evidence type="ECO:0000313" key="5">
    <source>
        <dbReference type="EMBL" id="OTF75365.1"/>
    </source>
</evidence>